<evidence type="ECO:0000313" key="4">
    <source>
        <dbReference type="Proteomes" id="UP000298663"/>
    </source>
</evidence>
<feature type="transmembrane region" description="Helical" evidence="1">
    <location>
        <begin position="12"/>
        <end position="33"/>
    </location>
</feature>
<keyword evidence="1" id="KW-0472">Membrane</keyword>
<dbReference type="GO" id="GO:0016787">
    <property type="term" value="F:hydrolase activity"/>
    <property type="evidence" value="ECO:0007669"/>
    <property type="project" value="InterPro"/>
</dbReference>
<dbReference type="InterPro" id="IPR051158">
    <property type="entry name" value="Metallophosphoesterase_sf"/>
</dbReference>
<feature type="transmembrane region" description="Helical" evidence="1">
    <location>
        <begin position="178"/>
        <end position="204"/>
    </location>
</feature>
<dbReference type="InterPro" id="IPR029052">
    <property type="entry name" value="Metallo-depent_PP-like"/>
</dbReference>
<organism evidence="3 4">
    <name type="scientific">Steinernema carpocapsae</name>
    <name type="common">Entomopathogenic nematode</name>
    <dbReference type="NCBI Taxonomy" id="34508"/>
    <lineage>
        <taxon>Eukaryota</taxon>
        <taxon>Metazoa</taxon>
        <taxon>Ecdysozoa</taxon>
        <taxon>Nematoda</taxon>
        <taxon>Chromadorea</taxon>
        <taxon>Rhabditida</taxon>
        <taxon>Tylenchina</taxon>
        <taxon>Panagrolaimomorpha</taxon>
        <taxon>Strongyloidoidea</taxon>
        <taxon>Steinernematidae</taxon>
        <taxon>Steinernema</taxon>
    </lineage>
</organism>
<accession>A0A4U5PAY2</accession>
<dbReference type="PANTHER" id="PTHR31302">
    <property type="entry name" value="TRANSMEMBRANE PROTEIN WITH METALLOPHOSPHOESTERASE DOMAIN-RELATED"/>
    <property type="match status" value="1"/>
</dbReference>
<evidence type="ECO:0000313" key="3">
    <source>
        <dbReference type="EMBL" id="TKR93370.1"/>
    </source>
</evidence>
<name>A0A4U5PAY2_STECR</name>
<reference evidence="3 4" key="1">
    <citation type="journal article" date="2015" name="Genome Biol.">
        <title>Comparative genomics of Steinernema reveals deeply conserved gene regulatory networks.</title>
        <authorList>
            <person name="Dillman A.R."/>
            <person name="Macchietto M."/>
            <person name="Porter C.F."/>
            <person name="Rogers A."/>
            <person name="Williams B."/>
            <person name="Antoshechkin I."/>
            <person name="Lee M.M."/>
            <person name="Goodwin Z."/>
            <person name="Lu X."/>
            <person name="Lewis E.E."/>
            <person name="Goodrich-Blair H."/>
            <person name="Stock S.P."/>
            <person name="Adams B.J."/>
            <person name="Sternberg P.W."/>
            <person name="Mortazavi A."/>
        </authorList>
    </citation>
    <scope>NUCLEOTIDE SEQUENCE [LARGE SCALE GENOMIC DNA]</scope>
    <source>
        <strain evidence="3 4">ALL</strain>
    </source>
</reference>
<reference evidence="3 4" key="2">
    <citation type="journal article" date="2019" name="G3 (Bethesda)">
        <title>Hybrid Assembly of the Genome of the Entomopathogenic Nematode Steinernema carpocapsae Identifies the X-Chromosome.</title>
        <authorList>
            <person name="Serra L."/>
            <person name="Macchietto M."/>
            <person name="Macias-Munoz A."/>
            <person name="McGill C.J."/>
            <person name="Rodriguez I.M."/>
            <person name="Rodriguez B."/>
            <person name="Murad R."/>
            <person name="Mortazavi A."/>
        </authorList>
    </citation>
    <scope>NUCLEOTIDE SEQUENCE [LARGE SCALE GENOMIC DNA]</scope>
    <source>
        <strain evidence="3 4">ALL</strain>
    </source>
</reference>
<keyword evidence="4" id="KW-1185">Reference proteome</keyword>
<evidence type="ECO:0000259" key="2">
    <source>
        <dbReference type="Pfam" id="PF00149"/>
    </source>
</evidence>
<feature type="domain" description="Calcineurin-like phosphoesterase" evidence="2">
    <location>
        <begin position="226"/>
        <end position="396"/>
    </location>
</feature>
<dbReference type="Gene3D" id="3.60.21.10">
    <property type="match status" value="1"/>
</dbReference>
<sequence length="465" mass="52729">MARTYGGVSYFAKVLGVLIVGHFLITLFGNVYSEEGVGYEKGTRSRFVAVLKLQWLMFFLSWIIYRQLMAFFDQPFSLFCTHLKPTSAVVGLWKNRASKALLVFFVLSHLTYLLYYYDGPIQTVLFEVCSICLGIWTHLVFFCFGFFVLNSAVVLFSRYDISQKVFVLLRKNVVIREILWDFQLQAVLALSISVVISMICFFASDHMFIRTAELPIVNLPQKAEGLRIAVLSDLHTGGAVRRDQIAHVVDVTNEMNVDAVFIVGDMTDGTIEQLESKVEPLRHLKSRLGTFMVTGNHDYYFDDAMAWIRLFKSYGIKVLTNSKADLEGICLIGLNDISSGKSGIPNHEMDLFSVINECDTMKPIIVLAHNPASVKHISENNHNFSIDLIISGHTHSGQLFVMLPFVYKMLPYVHGLYHVPIHYAVRGSAILLVSAGTLYQGPPMKMPLYSNIWEVTLHKQRFYDD</sequence>
<dbReference type="Proteomes" id="UP000298663">
    <property type="component" value="Unassembled WGS sequence"/>
</dbReference>
<keyword evidence="1" id="KW-0812">Transmembrane</keyword>
<comment type="caution">
    <text evidence="3">The sequence shown here is derived from an EMBL/GenBank/DDBJ whole genome shotgun (WGS) entry which is preliminary data.</text>
</comment>
<proteinExistence type="predicted"/>
<feature type="transmembrane region" description="Helical" evidence="1">
    <location>
        <begin position="100"/>
        <end position="117"/>
    </location>
</feature>
<dbReference type="PANTHER" id="PTHR31302:SF30">
    <property type="entry name" value="CALCINEURIN-LIKE PHOSPHOESTERASE DOMAIN-CONTAINING PROTEIN"/>
    <property type="match status" value="1"/>
</dbReference>
<dbReference type="CDD" id="cd07385">
    <property type="entry name" value="MPP_YkuE_C"/>
    <property type="match status" value="1"/>
</dbReference>
<protein>
    <recommendedName>
        <fullName evidence="2">Calcineurin-like phosphoesterase domain-containing protein</fullName>
    </recommendedName>
</protein>
<evidence type="ECO:0000256" key="1">
    <source>
        <dbReference type="SAM" id="Phobius"/>
    </source>
</evidence>
<feature type="transmembrane region" description="Helical" evidence="1">
    <location>
        <begin position="137"/>
        <end position="157"/>
    </location>
</feature>
<dbReference type="OrthoDB" id="783096at2759"/>
<dbReference type="EMBL" id="AZBU02000002">
    <property type="protein sequence ID" value="TKR93370.1"/>
    <property type="molecule type" value="Genomic_DNA"/>
</dbReference>
<dbReference type="Pfam" id="PF00149">
    <property type="entry name" value="Metallophos"/>
    <property type="match status" value="1"/>
</dbReference>
<dbReference type="InterPro" id="IPR004843">
    <property type="entry name" value="Calcineurin-like_PHP"/>
</dbReference>
<keyword evidence="1" id="KW-1133">Transmembrane helix</keyword>
<gene>
    <name evidence="3" type="ORF">L596_007842</name>
</gene>
<feature type="transmembrane region" description="Helical" evidence="1">
    <location>
        <begin position="45"/>
        <end position="65"/>
    </location>
</feature>
<dbReference type="AlphaFoldDB" id="A0A4U5PAY2"/>
<dbReference type="SUPFAM" id="SSF56300">
    <property type="entry name" value="Metallo-dependent phosphatases"/>
    <property type="match status" value="1"/>
</dbReference>